<dbReference type="InterPro" id="IPR036388">
    <property type="entry name" value="WH-like_DNA-bd_sf"/>
</dbReference>
<proteinExistence type="predicted"/>
<dbReference type="OrthoDB" id="9815744at2"/>
<dbReference type="PROSITE" id="PS50043">
    <property type="entry name" value="HTH_LUXR_2"/>
    <property type="match status" value="1"/>
</dbReference>
<dbReference type="InterPro" id="IPR016032">
    <property type="entry name" value="Sig_transdc_resp-reg_C-effctor"/>
</dbReference>
<dbReference type="Pfam" id="PF00196">
    <property type="entry name" value="GerE"/>
    <property type="match status" value="1"/>
</dbReference>
<dbReference type="CDD" id="cd06170">
    <property type="entry name" value="LuxR_C_like"/>
    <property type="match status" value="1"/>
</dbReference>
<dbReference type="AlphaFoldDB" id="A0A543ARP0"/>
<dbReference type="InParanoid" id="A0A543ARP0"/>
<evidence type="ECO:0000256" key="1">
    <source>
        <dbReference type="ARBA" id="ARBA00023015"/>
    </source>
</evidence>
<comment type="caution">
    <text evidence="5">The sequence shown here is derived from an EMBL/GenBank/DDBJ whole genome shotgun (WGS) entry which is preliminary data.</text>
</comment>
<dbReference type="Proteomes" id="UP000317043">
    <property type="component" value="Unassembled WGS sequence"/>
</dbReference>
<dbReference type="SUPFAM" id="SSF46894">
    <property type="entry name" value="C-terminal effector domain of the bipartite response regulators"/>
    <property type="match status" value="1"/>
</dbReference>
<dbReference type="EMBL" id="VFOW01000001">
    <property type="protein sequence ID" value="TQL75247.1"/>
    <property type="molecule type" value="Genomic_DNA"/>
</dbReference>
<dbReference type="PANTHER" id="PTHR44688:SF16">
    <property type="entry name" value="DNA-BINDING TRANSCRIPTIONAL ACTIVATOR DEVR_DOSR"/>
    <property type="match status" value="1"/>
</dbReference>
<keyword evidence="2" id="KW-0238">DNA-binding</keyword>
<gene>
    <name evidence="5" type="ORF">FB566_0744</name>
</gene>
<protein>
    <submittedName>
        <fullName evidence="5">Regulatory LuxR family protein</fullName>
    </submittedName>
</protein>
<name>A0A543ARP0_9ACTN</name>
<evidence type="ECO:0000256" key="2">
    <source>
        <dbReference type="ARBA" id="ARBA00023125"/>
    </source>
</evidence>
<evidence type="ECO:0000313" key="5">
    <source>
        <dbReference type="EMBL" id="TQL75247.1"/>
    </source>
</evidence>
<dbReference type="Gene3D" id="1.10.10.10">
    <property type="entry name" value="Winged helix-like DNA-binding domain superfamily/Winged helix DNA-binding domain"/>
    <property type="match status" value="1"/>
</dbReference>
<dbReference type="PRINTS" id="PR00038">
    <property type="entry name" value="HTHLUXR"/>
</dbReference>
<dbReference type="InterPro" id="IPR000792">
    <property type="entry name" value="Tscrpt_reg_LuxR_C"/>
</dbReference>
<evidence type="ECO:0000259" key="4">
    <source>
        <dbReference type="PROSITE" id="PS50043"/>
    </source>
</evidence>
<keyword evidence="3" id="KW-0804">Transcription</keyword>
<keyword evidence="1" id="KW-0805">Transcription regulation</keyword>
<evidence type="ECO:0000313" key="6">
    <source>
        <dbReference type="Proteomes" id="UP000317043"/>
    </source>
</evidence>
<dbReference type="PANTHER" id="PTHR44688">
    <property type="entry name" value="DNA-BINDING TRANSCRIPTIONAL ACTIVATOR DEVR_DOSR"/>
    <property type="match status" value="1"/>
</dbReference>
<evidence type="ECO:0000256" key="3">
    <source>
        <dbReference type="ARBA" id="ARBA00023163"/>
    </source>
</evidence>
<sequence length="391" mass="42927">MWSTPRNQSRFAGVITGETSKGSAVPPAQPDLLARVDRARDPLGLFAILSKGMGHLVPFDAAVWRTVDPLTGLTTAPLRVDNLTEEGCAVYWQSELFEETVNRFTDLAELPVPAAGLRETVGGLPTRSSLYRDFMRPRGLEDELRVVLRVDGAPWGQISLFRERGRRAFDSADTDVLGRMSAPLARRLRGFSRIPATSEPLRHSEPGVLLFDAAANLISINDAAAEHLTQVPEGPTVPTAWGVDIPIWILTTVLRLRKPPFSQRHPGPRIRLRTRTGRWLVCHASSLRDAAGVVTGGTVVIEPAQATEVAELIMAAYELSQRELDITALVAKGHATAQIAARLYISPHTVRDHLKVVFEKVQVSSRGELVARIFTDQLLSSVEEGTERHLT</sequence>
<organism evidence="5 6">
    <name type="scientific">Stackebrandtia endophytica</name>
    <dbReference type="NCBI Taxonomy" id="1496996"/>
    <lineage>
        <taxon>Bacteria</taxon>
        <taxon>Bacillati</taxon>
        <taxon>Actinomycetota</taxon>
        <taxon>Actinomycetes</taxon>
        <taxon>Glycomycetales</taxon>
        <taxon>Glycomycetaceae</taxon>
        <taxon>Stackebrandtia</taxon>
    </lineage>
</organism>
<reference evidence="5 6" key="1">
    <citation type="submission" date="2019-06" db="EMBL/GenBank/DDBJ databases">
        <title>Sequencing the genomes of 1000 actinobacteria strains.</title>
        <authorList>
            <person name="Klenk H.-P."/>
        </authorList>
    </citation>
    <scope>NUCLEOTIDE SEQUENCE [LARGE SCALE GENOMIC DNA]</scope>
    <source>
        <strain evidence="5 6">DSM 45928</strain>
    </source>
</reference>
<dbReference type="GO" id="GO:0006355">
    <property type="term" value="P:regulation of DNA-templated transcription"/>
    <property type="evidence" value="ECO:0007669"/>
    <property type="project" value="InterPro"/>
</dbReference>
<keyword evidence="6" id="KW-1185">Reference proteome</keyword>
<accession>A0A543ARP0</accession>
<dbReference type="GO" id="GO:0003677">
    <property type="term" value="F:DNA binding"/>
    <property type="evidence" value="ECO:0007669"/>
    <property type="project" value="UniProtKB-KW"/>
</dbReference>
<dbReference type="SMART" id="SM00421">
    <property type="entry name" value="HTH_LUXR"/>
    <property type="match status" value="1"/>
</dbReference>
<feature type="domain" description="HTH luxR-type" evidence="4">
    <location>
        <begin position="312"/>
        <end position="377"/>
    </location>
</feature>